<name>A0A1Z9YXT4_9GAMM</name>
<proteinExistence type="predicted"/>
<dbReference type="EMBL" id="NEXX01000003">
    <property type="protein sequence ID" value="OUY07003.1"/>
    <property type="molecule type" value="Genomic_DNA"/>
</dbReference>
<dbReference type="Proteomes" id="UP000196536">
    <property type="component" value="Unassembled WGS sequence"/>
</dbReference>
<reference evidence="1 2" key="1">
    <citation type="submission" date="2017-05" db="EMBL/GenBank/DDBJ databases">
        <title>Acinetobacter populi ANC 5415 (= PBJ7), whole genome shotgun sequencing project.</title>
        <authorList>
            <person name="Nemec A."/>
            <person name="Radolfova-Krizova L."/>
        </authorList>
    </citation>
    <scope>NUCLEOTIDE SEQUENCE [LARGE SCALE GENOMIC DNA]</scope>
    <source>
        <strain evidence="1 2">PBJ7</strain>
    </source>
</reference>
<dbReference type="OrthoDB" id="6695043at2"/>
<comment type="caution">
    <text evidence="1">The sequence shown here is derived from an EMBL/GenBank/DDBJ whole genome shotgun (WGS) entry which is preliminary data.</text>
</comment>
<protein>
    <submittedName>
        <fullName evidence="1">Uncharacterized protein</fullName>
    </submittedName>
</protein>
<dbReference type="AlphaFoldDB" id="A0A1Z9YXT4"/>
<keyword evidence="2" id="KW-1185">Reference proteome</keyword>
<evidence type="ECO:0000313" key="2">
    <source>
        <dbReference type="Proteomes" id="UP000196536"/>
    </source>
</evidence>
<accession>A0A1Z9YXT4</accession>
<gene>
    <name evidence="1" type="ORF">CAP51_09920</name>
</gene>
<organism evidence="1 2">
    <name type="scientific">Acinetobacter populi</name>
    <dbReference type="NCBI Taxonomy" id="1582270"/>
    <lineage>
        <taxon>Bacteria</taxon>
        <taxon>Pseudomonadati</taxon>
        <taxon>Pseudomonadota</taxon>
        <taxon>Gammaproteobacteria</taxon>
        <taxon>Moraxellales</taxon>
        <taxon>Moraxellaceae</taxon>
        <taxon>Acinetobacter</taxon>
    </lineage>
</organism>
<evidence type="ECO:0000313" key="1">
    <source>
        <dbReference type="EMBL" id="OUY07003.1"/>
    </source>
</evidence>
<sequence length="75" mass="8835">MVLRLAKDYDYVRNEVDLPRLSALNAYYEKFPPVQVSMQRVCLMLESFFGIETEKQDTKNDEPDLLDMLMQFPQG</sequence>